<comment type="subcellular location">
    <subcellularLocation>
        <location evidence="1">Secreted</location>
    </subcellularLocation>
</comment>
<dbReference type="InterPro" id="IPR005468">
    <property type="entry name" value="Avidin/str"/>
</dbReference>
<name>A0A6I6N851_9ACTN</name>
<gene>
    <name evidence="4" type="ORF">GQF42_42940</name>
</gene>
<dbReference type="Proteomes" id="UP000436138">
    <property type="component" value="Chromosome"/>
</dbReference>
<dbReference type="AlphaFoldDB" id="A0A6I6N851"/>
<accession>A0A6I6N851</accession>
<keyword evidence="5" id="KW-1185">Reference proteome</keyword>
<keyword evidence="3" id="KW-0732">Signal</keyword>
<proteinExistence type="predicted"/>
<keyword evidence="2" id="KW-0964">Secreted</keyword>
<dbReference type="Pfam" id="PF01382">
    <property type="entry name" value="Avidin"/>
    <property type="match status" value="1"/>
</dbReference>
<dbReference type="EMBL" id="CP047020">
    <property type="protein sequence ID" value="QHA09083.1"/>
    <property type="molecule type" value="Genomic_DNA"/>
</dbReference>
<dbReference type="InterPro" id="IPR036896">
    <property type="entry name" value="Avidin-like_sf"/>
</dbReference>
<organism evidence="4 5">
    <name type="scientific">Streptomyces broussonetiae</name>
    <dbReference type="NCBI Taxonomy" id="2686304"/>
    <lineage>
        <taxon>Bacteria</taxon>
        <taxon>Bacillati</taxon>
        <taxon>Actinomycetota</taxon>
        <taxon>Actinomycetes</taxon>
        <taxon>Kitasatosporales</taxon>
        <taxon>Streptomycetaceae</taxon>
        <taxon>Streptomyces</taxon>
    </lineage>
</organism>
<evidence type="ECO:0000256" key="3">
    <source>
        <dbReference type="ARBA" id="ARBA00022729"/>
    </source>
</evidence>
<evidence type="ECO:0000313" key="4">
    <source>
        <dbReference type="EMBL" id="QHA09083.1"/>
    </source>
</evidence>
<dbReference type="SUPFAM" id="SSF50876">
    <property type="entry name" value="Avidin/streptavidin"/>
    <property type="match status" value="1"/>
</dbReference>
<dbReference type="KEGG" id="sbro:GQF42_42940"/>
<protein>
    <submittedName>
        <fullName evidence="4">Uncharacterized protein</fullName>
    </submittedName>
</protein>
<evidence type="ECO:0000313" key="5">
    <source>
        <dbReference type="Proteomes" id="UP000436138"/>
    </source>
</evidence>
<evidence type="ECO:0000256" key="1">
    <source>
        <dbReference type="ARBA" id="ARBA00004613"/>
    </source>
</evidence>
<dbReference type="Gene3D" id="2.40.128.30">
    <property type="entry name" value="Avidin-like"/>
    <property type="match status" value="1"/>
</dbReference>
<evidence type="ECO:0000256" key="2">
    <source>
        <dbReference type="ARBA" id="ARBA00022525"/>
    </source>
</evidence>
<dbReference type="GO" id="GO:0005576">
    <property type="term" value="C:extracellular region"/>
    <property type="evidence" value="ECO:0007669"/>
    <property type="project" value="UniProtKB-SubCell"/>
</dbReference>
<dbReference type="GO" id="GO:0009374">
    <property type="term" value="F:biotin binding"/>
    <property type="evidence" value="ECO:0007669"/>
    <property type="project" value="InterPro"/>
</dbReference>
<reference evidence="4 5" key="1">
    <citation type="submission" date="2019-12" db="EMBL/GenBank/DDBJ databases">
        <title>Streptomyces sp. strain T44 isolated from rhizosphere soil of Broussonetia papyrifera.</title>
        <authorList>
            <person name="Mo P."/>
        </authorList>
    </citation>
    <scope>NUCLEOTIDE SEQUENCE [LARGE SCALE GENOMIC DNA]</scope>
    <source>
        <strain evidence="4 5">T44</strain>
    </source>
</reference>
<sequence>MHPEVDPEGTISGKYVTAVGHTPGTYLLTGLHDGPTSPGNGIALGWTVAWRNEHGTRAIG</sequence>